<dbReference type="PANTHER" id="PTHR35850:SF1">
    <property type="entry name" value="TYPE VI SECRETION SYSTEM SHEATH PROTEIN TSSB1"/>
    <property type="match status" value="1"/>
</dbReference>
<keyword evidence="2" id="KW-1185">Reference proteome</keyword>
<evidence type="ECO:0000313" key="1">
    <source>
        <dbReference type="EMBL" id="RDD80179.1"/>
    </source>
</evidence>
<dbReference type="NCBIfam" id="TIGR03358">
    <property type="entry name" value="VI_chp_5"/>
    <property type="match status" value="1"/>
</dbReference>
<dbReference type="OrthoDB" id="9789942at2"/>
<name>A0A369UPC1_9GAMM</name>
<dbReference type="Proteomes" id="UP000253782">
    <property type="component" value="Unassembled WGS sequence"/>
</dbReference>
<comment type="caution">
    <text evidence="1">The sequence shown here is derived from an EMBL/GenBank/DDBJ whole genome shotgun (WGS) entry which is preliminary data.</text>
</comment>
<dbReference type="PIRSF" id="PIRSF028301">
    <property type="entry name" value="UCP028301"/>
    <property type="match status" value="1"/>
</dbReference>
<accession>A0A369UPC1</accession>
<protein>
    <submittedName>
        <fullName evidence="1">Type VI secretion system contractile sheath small subunit</fullName>
    </submittedName>
</protein>
<reference evidence="1 2" key="1">
    <citation type="submission" date="2018-07" db="EMBL/GenBank/DDBJ databases">
        <title>Dyella tabacisoli L4-6T, whole genome shotgun sequence.</title>
        <authorList>
            <person name="Zhou X.-K."/>
            <person name="Li W.-J."/>
            <person name="Duan Y.-Q."/>
        </authorList>
    </citation>
    <scope>NUCLEOTIDE SEQUENCE [LARGE SCALE GENOMIC DNA]</scope>
    <source>
        <strain evidence="1 2">L4-6</strain>
    </source>
</reference>
<dbReference type="PANTHER" id="PTHR35850">
    <property type="entry name" value="CYTOPLASMIC PROTEIN-RELATED"/>
    <property type="match status" value="1"/>
</dbReference>
<organism evidence="1 2">
    <name type="scientific">Dyella tabacisoli</name>
    <dbReference type="NCBI Taxonomy" id="2282381"/>
    <lineage>
        <taxon>Bacteria</taxon>
        <taxon>Pseudomonadati</taxon>
        <taxon>Pseudomonadota</taxon>
        <taxon>Gammaproteobacteria</taxon>
        <taxon>Lysobacterales</taxon>
        <taxon>Rhodanobacteraceae</taxon>
        <taxon>Dyella</taxon>
    </lineage>
</organism>
<dbReference type="AlphaFoldDB" id="A0A369UPC1"/>
<proteinExistence type="predicted"/>
<dbReference type="RefSeq" id="WP_114847057.1">
    <property type="nucleotide sequence ID" value="NZ_JBHSPE010000010.1"/>
</dbReference>
<sequence length="178" mass="20124">MAKKESTQHKLDRVRAPRVQLTYDVEVGDAIEKKELPFVAGVIGDFSGQPAEPLAKLKERKFVNLDKDNFDDVLKGMKPRVQMQVDNRLKGDGSKVGVELNFRSLEDFGPEQVVQQIDPLRKLLEARQKLADLRNKMAGNDKFDELLNEVLQNTDQITRLTKEMGQETASDGKSDGRE</sequence>
<evidence type="ECO:0000313" key="2">
    <source>
        <dbReference type="Proteomes" id="UP000253782"/>
    </source>
</evidence>
<dbReference type="EMBL" id="QQAH01000020">
    <property type="protein sequence ID" value="RDD80179.1"/>
    <property type="molecule type" value="Genomic_DNA"/>
</dbReference>
<gene>
    <name evidence="1" type="primary">tssB</name>
    <name evidence="1" type="ORF">DVJ77_18735</name>
</gene>
<dbReference type="InterPro" id="IPR008312">
    <property type="entry name" value="T6SS_TssB1"/>
</dbReference>
<dbReference type="Pfam" id="PF05591">
    <property type="entry name" value="T6SS_VipA"/>
    <property type="match status" value="1"/>
</dbReference>